<dbReference type="InterPro" id="IPR050482">
    <property type="entry name" value="Sensor_HK_TwoCompSys"/>
</dbReference>
<accession>A0A285X671</accession>
<dbReference type="Gene3D" id="3.30.565.10">
    <property type="entry name" value="Histidine kinase-like ATPase, C-terminal domain"/>
    <property type="match status" value="1"/>
</dbReference>
<feature type="transmembrane region" description="Helical" evidence="5">
    <location>
        <begin position="420"/>
        <end position="439"/>
    </location>
</feature>
<dbReference type="PANTHER" id="PTHR24421:SF60">
    <property type="entry name" value="SENSOR HISTIDINE KINASE COMP"/>
    <property type="match status" value="1"/>
</dbReference>
<dbReference type="Proteomes" id="UP000219193">
    <property type="component" value="Unassembled WGS sequence"/>
</dbReference>
<evidence type="ECO:0000256" key="1">
    <source>
        <dbReference type="ARBA" id="ARBA00022679"/>
    </source>
</evidence>
<evidence type="ECO:0000313" key="6">
    <source>
        <dbReference type="EMBL" id="SOC80830.1"/>
    </source>
</evidence>
<keyword evidence="5" id="KW-1133">Transmembrane helix</keyword>
<dbReference type="PROSITE" id="PS50005">
    <property type="entry name" value="TPR"/>
    <property type="match status" value="1"/>
</dbReference>
<dbReference type="EMBL" id="OCMF01000003">
    <property type="protein sequence ID" value="SOC80830.1"/>
    <property type="molecule type" value="Genomic_DNA"/>
</dbReference>
<dbReference type="AlphaFoldDB" id="A0A285X671"/>
<dbReference type="InterPro" id="IPR019734">
    <property type="entry name" value="TPR_rpt"/>
</dbReference>
<proteinExistence type="predicted"/>
<evidence type="ECO:0000313" key="7">
    <source>
        <dbReference type="Proteomes" id="UP000219193"/>
    </source>
</evidence>
<dbReference type="PANTHER" id="PTHR24421">
    <property type="entry name" value="NITRATE/NITRITE SENSOR PROTEIN NARX-RELATED"/>
    <property type="match status" value="1"/>
</dbReference>
<sequence length="637" mass="72182">MSNWGKIFLLCIFCFSACKEAEKTEVVHAPGTAGYYYNKGLESSDFQEKLHLYSRGLEAVKSTKDTNLVVLLDAKVYALHRLNRYEETLPLIDSLIKVAELQKDSYFQAKAQHRRYATYSFISRPEDAFESAFLSRQLSLKGGDTAGAGRRSLDMANTQLSLGDHAGSQESATEALKYLDIEVDGKYAGSAHNVLGLLYNEQHLYEEALKEYRTALQFAASRTDSLSYLHNIALVYKNQGKYAQAVKIMEELVKAEEPSEYSKARFRDNYAFTRWLQNSQLKVDKELLAMVEERKRNNDLEGLLSNYSHLSDYYSETAPAKAKQFALAYMQTAKEIGNANAEADALKKLLSLSRSPEKEKFLERYLFLNDSLKDASLTTRYRFAKIRFDEERKQQQIALLEAENTTMSLKAEKFKTGTTISSLSALLVLITAAALLYTVRQRSKREKIKQIYLTESRISKRIHDEIANDIYNVMSTLEPAGHTPVVDKLEKIYLRTRDISRENSEIDTRENYLKGLLSLLGSTTPPNTRLVIRGAENINWGKLKNEKKIVLYRVLQELMVNMKKHSEASLVALVFSSERNKIKVNYSDNGTGANQNQLQNGNGIKNLQNRLQTVDGNIIFDTQGKGLKAEITLPVSA</sequence>
<dbReference type="InterPro" id="IPR036890">
    <property type="entry name" value="HATPase_C_sf"/>
</dbReference>
<dbReference type="SUPFAM" id="SSF48452">
    <property type="entry name" value="TPR-like"/>
    <property type="match status" value="1"/>
</dbReference>
<dbReference type="OrthoDB" id="943406at2"/>
<keyword evidence="1" id="KW-0808">Transferase</keyword>
<evidence type="ECO:0000256" key="3">
    <source>
        <dbReference type="ARBA" id="ARBA00023012"/>
    </source>
</evidence>
<keyword evidence="3" id="KW-0902">Two-component regulatory system</keyword>
<dbReference type="SUPFAM" id="SSF55874">
    <property type="entry name" value="ATPase domain of HSP90 chaperone/DNA topoisomerase II/histidine kinase"/>
    <property type="match status" value="1"/>
</dbReference>
<dbReference type="GO" id="GO:0000160">
    <property type="term" value="P:phosphorelay signal transduction system"/>
    <property type="evidence" value="ECO:0007669"/>
    <property type="project" value="UniProtKB-KW"/>
</dbReference>
<feature type="repeat" description="TPR" evidence="4">
    <location>
        <begin position="189"/>
        <end position="222"/>
    </location>
</feature>
<keyword evidence="5" id="KW-0472">Membrane</keyword>
<keyword evidence="7" id="KW-1185">Reference proteome</keyword>
<evidence type="ECO:0000256" key="2">
    <source>
        <dbReference type="ARBA" id="ARBA00022777"/>
    </source>
</evidence>
<reference evidence="7" key="1">
    <citation type="submission" date="2017-09" db="EMBL/GenBank/DDBJ databases">
        <authorList>
            <person name="Varghese N."/>
            <person name="Submissions S."/>
        </authorList>
    </citation>
    <scope>NUCLEOTIDE SEQUENCE [LARGE SCALE GENOMIC DNA]</scope>
    <source>
        <strain evidence="7">CGMCC 1.12641</strain>
    </source>
</reference>
<dbReference type="SMART" id="SM00028">
    <property type="entry name" value="TPR"/>
    <property type="match status" value="2"/>
</dbReference>
<name>A0A285X671_9FLAO</name>
<organism evidence="6 7">
    <name type="scientific">Salinimicrobium sediminis</name>
    <dbReference type="NCBI Taxonomy" id="1343891"/>
    <lineage>
        <taxon>Bacteria</taxon>
        <taxon>Pseudomonadati</taxon>
        <taxon>Bacteroidota</taxon>
        <taxon>Flavobacteriia</taxon>
        <taxon>Flavobacteriales</taxon>
        <taxon>Flavobacteriaceae</taxon>
        <taxon>Salinimicrobium</taxon>
    </lineage>
</organism>
<dbReference type="InterPro" id="IPR011990">
    <property type="entry name" value="TPR-like_helical_dom_sf"/>
</dbReference>
<protein>
    <submittedName>
        <fullName evidence="6">Uncharacterized protein</fullName>
    </submittedName>
</protein>
<dbReference type="GO" id="GO:0016301">
    <property type="term" value="F:kinase activity"/>
    <property type="evidence" value="ECO:0007669"/>
    <property type="project" value="UniProtKB-KW"/>
</dbReference>
<keyword evidence="5" id="KW-0812">Transmembrane</keyword>
<evidence type="ECO:0000256" key="5">
    <source>
        <dbReference type="SAM" id="Phobius"/>
    </source>
</evidence>
<keyword evidence="2" id="KW-0418">Kinase</keyword>
<keyword evidence="4" id="KW-0802">TPR repeat</keyword>
<gene>
    <name evidence="6" type="ORF">SAMN06296241_2389</name>
</gene>
<evidence type="ECO:0000256" key="4">
    <source>
        <dbReference type="PROSITE-ProRule" id="PRU00339"/>
    </source>
</evidence>
<dbReference type="Pfam" id="PF13374">
    <property type="entry name" value="TPR_10"/>
    <property type="match status" value="1"/>
</dbReference>
<dbReference type="Gene3D" id="1.25.40.10">
    <property type="entry name" value="Tetratricopeptide repeat domain"/>
    <property type="match status" value="1"/>
</dbReference>